<feature type="compositionally biased region" description="Basic and acidic residues" evidence="1">
    <location>
        <begin position="367"/>
        <end position="388"/>
    </location>
</feature>
<reference evidence="4" key="1">
    <citation type="submission" date="2021-07" db="EMBL/GenBank/DDBJ databases">
        <authorList>
            <person name="Durling M."/>
        </authorList>
    </citation>
    <scope>NUCLEOTIDE SEQUENCE</scope>
</reference>
<feature type="region of interest" description="Disordered" evidence="1">
    <location>
        <begin position="135"/>
        <end position="180"/>
    </location>
</feature>
<feature type="compositionally biased region" description="Basic and acidic residues" evidence="1">
    <location>
        <begin position="295"/>
        <end position="308"/>
    </location>
</feature>
<proteinExistence type="predicted"/>
<feature type="compositionally biased region" description="Basic and acidic residues" evidence="1">
    <location>
        <begin position="236"/>
        <end position="246"/>
    </location>
</feature>
<organism evidence="4 5">
    <name type="scientific">Hymenoscyphus fraxineus</name>
    <dbReference type="NCBI Taxonomy" id="746836"/>
    <lineage>
        <taxon>Eukaryota</taxon>
        <taxon>Fungi</taxon>
        <taxon>Dikarya</taxon>
        <taxon>Ascomycota</taxon>
        <taxon>Pezizomycotina</taxon>
        <taxon>Leotiomycetes</taxon>
        <taxon>Helotiales</taxon>
        <taxon>Helotiaceae</taxon>
        <taxon>Hymenoscyphus</taxon>
    </lineage>
</organism>
<feature type="compositionally biased region" description="Basic residues" evidence="1">
    <location>
        <begin position="389"/>
        <end position="399"/>
    </location>
</feature>
<evidence type="ECO:0000313" key="4">
    <source>
        <dbReference type="EMBL" id="CAG8960641.1"/>
    </source>
</evidence>
<accession>A0A9N9L5V6</accession>
<dbReference type="EMBL" id="CAJVRL010000101">
    <property type="protein sequence ID" value="CAG8960641.1"/>
    <property type="molecule type" value="Genomic_DNA"/>
</dbReference>
<evidence type="ECO:0000256" key="1">
    <source>
        <dbReference type="SAM" id="MobiDB-lite"/>
    </source>
</evidence>
<keyword evidence="2" id="KW-0732">Signal</keyword>
<protein>
    <recommendedName>
        <fullName evidence="3">CBF1-interacting co-repressor CIR N-terminal domain-containing protein</fullName>
    </recommendedName>
</protein>
<feature type="compositionally biased region" description="Basic residues" evidence="1">
    <location>
        <begin position="406"/>
        <end position="417"/>
    </location>
</feature>
<dbReference type="PANTHER" id="PTHR22093:SF0">
    <property type="entry name" value="LEUKOCYTE RECEPTOR CLUSTER MEMBER 1"/>
    <property type="match status" value="1"/>
</dbReference>
<feature type="compositionally biased region" description="Basic and acidic residues" evidence="1">
    <location>
        <begin position="322"/>
        <end position="349"/>
    </location>
</feature>
<gene>
    <name evidence="4" type="ORF">HYFRA_00013519</name>
</gene>
<evidence type="ECO:0000313" key="5">
    <source>
        <dbReference type="Proteomes" id="UP000696280"/>
    </source>
</evidence>
<dbReference type="AlphaFoldDB" id="A0A9N9L5V6"/>
<dbReference type="OrthoDB" id="2159131at2759"/>
<comment type="caution">
    <text evidence="4">The sequence shown here is derived from an EMBL/GenBank/DDBJ whole genome shotgun (WGS) entry which is preliminary data.</text>
</comment>
<feature type="compositionally biased region" description="Basic and acidic residues" evidence="1">
    <location>
        <begin position="148"/>
        <end position="165"/>
    </location>
</feature>
<feature type="region of interest" description="Disordered" evidence="1">
    <location>
        <begin position="224"/>
        <end position="246"/>
    </location>
</feature>
<feature type="chain" id="PRO_5040511912" description="CBF1-interacting co-repressor CIR N-terminal domain-containing protein" evidence="2">
    <location>
        <begin position="23"/>
        <end position="417"/>
    </location>
</feature>
<name>A0A9N9L5V6_9HELO</name>
<keyword evidence="5" id="KW-1185">Reference proteome</keyword>
<evidence type="ECO:0000256" key="2">
    <source>
        <dbReference type="SAM" id="SignalP"/>
    </source>
</evidence>
<dbReference type="InterPro" id="IPR019339">
    <property type="entry name" value="CIR_N_dom"/>
</dbReference>
<sequence length="417" mass="48177">MQVIKWLVPALCYLSGLTTASGTDEASGTTGGQRGLVFSFGLAASTPTSTSTAAPSPSQPSPTFSLDLNFFLQVANHELKFPIMPLHLLGKKSWNVYNTANIEKVQRDEAIEAARIAAEEQSMQELDATRRLQILRGEEPTPLPAIEDSSHGDRKREHDGDFRGGRERKKRKKAGENDTDFEMRLAHEQTVSASNNKGRELVLAKKVDAPIVDETGHISLFPQEAPKQSQQISKSAEAERETAKKRKEYEDQYTVKFSDAAGFKQGLENPWYSKQNNTTTEEMDAMPGKDVWGNEDPRRKEREAKRIVSNDPLAMMRQGAKQVREVEKERKKWREEKEKEMKALEDEARRVRHKRKRERDCEDDLEDFKLDSERSDKHSSRRKEDEREKRHRHSHRRHSHREDERRHRHKSRRHSHD</sequence>
<dbReference type="SMART" id="SM01083">
    <property type="entry name" value="Cir_N"/>
    <property type="match status" value="1"/>
</dbReference>
<dbReference type="Proteomes" id="UP000696280">
    <property type="component" value="Unassembled WGS sequence"/>
</dbReference>
<feature type="region of interest" description="Disordered" evidence="1">
    <location>
        <begin position="268"/>
        <end position="417"/>
    </location>
</feature>
<evidence type="ECO:0000259" key="3">
    <source>
        <dbReference type="SMART" id="SM01083"/>
    </source>
</evidence>
<dbReference type="PANTHER" id="PTHR22093">
    <property type="entry name" value="LEUKOCYTE RECEPTOR CLUSTER LRC MEMBER 1"/>
    <property type="match status" value="1"/>
</dbReference>
<feature type="signal peptide" evidence="2">
    <location>
        <begin position="1"/>
        <end position="22"/>
    </location>
</feature>
<feature type="domain" description="CBF1-interacting co-repressor CIR N-terminal" evidence="3">
    <location>
        <begin position="93"/>
        <end position="129"/>
    </location>
</feature>
<dbReference type="InterPro" id="IPR039875">
    <property type="entry name" value="LENG1-like"/>
</dbReference>